<dbReference type="RefSeq" id="XP_046004626.1">
    <property type="nucleotide sequence ID" value="XM_046155967.1"/>
</dbReference>
<feature type="compositionally biased region" description="Basic residues" evidence="1">
    <location>
        <begin position="18"/>
        <end position="28"/>
    </location>
</feature>
<feature type="region of interest" description="Disordered" evidence="1">
    <location>
        <begin position="1"/>
        <end position="94"/>
    </location>
</feature>
<evidence type="ECO:0000256" key="1">
    <source>
        <dbReference type="SAM" id="MobiDB-lite"/>
    </source>
</evidence>
<sequence>MPNTGPSRGLRSIPPRAAKIKKPARHTRAAAALLASPDTDQSFSDDVEPVPVQQPTVNRKRPSRAASRTARKRMRGTDKASTSQGSRRSKANFKDSVKLKQPTFTYPGNDLPYHVWLRIFEYVAAPLRDPNASYKECDETRRSLLLMARCDRIFFEPALAALYKCALLLYPEDFAALAKRLSLKPQEASRAWLARLRTGPRALRTPQVGDRLLPGPAAHRERARALVHHQPAV</sequence>
<comment type="caution">
    <text evidence="2">The sequence shown here is derived from an EMBL/GenBank/DDBJ whole genome shotgun (WGS) entry which is preliminary data.</text>
</comment>
<gene>
    <name evidence="2" type="ORF">B0I36DRAFT_340738</name>
</gene>
<reference evidence="2" key="1">
    <citation type="journal article" date="2021" name="Nat. Commun.">
        <title>Genetic determinants of endophytism in the Arabidopsis root mycobiome.</title>
        <authorList>
            <person name="Mesny F."/>
            <person name="Miyauchi S."/>
            <person name="Thiergart T."/>
            <person name="Pickel B."/>
            <person name="Atanasova L."/>
            <person name="Karlsson M."/>
            <person name="Huettel B."/>
            <person name="Barry K.W."/>
            <person name="Haridas S."/>
            <person name="Chen C."/>
            <person name="Bauer D."/>
            <person name="Andreopoulos W."/>
            <person name="Pangilinan J."/>
            <person name="LaButti K."/>
            <person name="Riley R."/>
            <person name="Lipzen A."/>
            <person name="Clum A."/>
            <person name="Drula E."/>
            <person name="Henrissat B."/>
            <person name="Kohler A."/>
            <person name="Grigoriev I.V."/>
            <person name="Martin F.M."/>
            <person name="Hacquard S."/>
        </authorList>
    </citation>
    <scope>NUCLEOTIDE SEQUENCE</scope>
    <source>
        <strain evidence="2">MPI-CAGE-CH-0230</strain>
    </source>
</reference>
<name>A0A9P8XQR4_9PEZI</name>
<protein>
    <submittedName>
        <fullName evidence="2">Uncharacterized protein</fullName>
    </submittedName>
</protein>
<dbReference type="GeneID" id="70185513"/>
<dbReference type="OrthoDB" id="5395390at2759"/>
<feature type="compositionally biased region" description="Basic residues" evidence="1">
    <location>
        <begin position="58"/>
        <end position="74"/>
    </location>
</feature>
<proteinExistence type="predicted"/>
<evidence type="ECO:0000313" key="3">
    <source>
        <dbReference type="Proteomes" id="UP000756346"/>
    </source>
</evidence>
<dbReference type="AlphaFoldDB" id="A0A9P8XQR4"/>
<evidence type="ECO:0000313" key="2">
    <source>
        <dbReference type="EMBL" id="KAH7012250.1"/>
    </source>
</evidence>
<accession>A0A9P8XQR4</accession>
<dbReference type="EMBL" id="JAGTJQ010000015">
    <property type="protein sequence ID" value="KAH7012250.1"/>
    <property type="molecule type" value="Genomic_DNA"/>
</dbReference>
<organism evidence="2 3">
    <name type="scientific">Microdochium trichocladiopsis</name>
    <dbReference type="NCBI Taxonomy" id="1682393"/>
    <lineage>
        <taxon>Eukaryota</taxon>
        <taxon>Fungi</taxon>
        <taxon>Dikarya</taxon>
        <taxon>Ascomycota</taxon>
        <taxon>Pezizomycotina</taxon>
        <taxon>Sordariomycetes</taxon>
        <taxon>Xylariomycetidae</taxon>
        <taxon>Xylariales</taxon>
        <taxon>Microdochiaceae</taxon>
        <taxon>Microdochium</taxon>
    </lineage>
</organism>
<dbReference type="Proteomes" id="UP000756346">
    <property type="component" value="Unassembled WGS sequence"/>
</dbReference>
<keyword evidence="3" id="KW-1185">Reference proteome</keyword>